<gene>
    <name evidence="1" type="ORF">SAMN05421747_11081</name>
</gene>
<dbReference type="EMBL" id="FOLL01000010">
    <property type="protein sequence ID" value="SFC40583.1"/>
    <property type="molecule type" value="Genomic_DNA"/>
</dbReference>
<dbReference type="OrthoDB" id="943693at2"/>
<dbReference type="RefSeq" id="WP_139215885.1">
    <property type="nucleotide sequence ID" value="NZ_FOLL01000010.1"/>
</dbReference>
<name>A0A1I1J3Q4_9SPHI</name>
<organism evidence="1 2">
    <name type="scientific">Parapedobacter composti</name>
    <dbReference type="NCBI Taxonomy" id="623281"/>
    <lineage>
        <taxon>Bacteria</taxon>
        <taxon>Pseudomonadati</taxon>
        <taxon>Bacteroidota</taxon>
        <taxon>Sphingobacteriia</taxon>
        <taxon>Sphingobacteriales</taxon>
        <taxon>Sphingobacteriaceae</taxon>
        <taxon>Parapedobacter</taxon>
    </lineage>
</organism>
<sequence>MPAAHSAFDSFYTALQNKLQVSFHEERCMGDIRLLWTDELPIRILYYPCGAAKRLPNTKGGRNIHLDEDQWIRRAGLILNRIAALAGRAQRIHARKTVAARIDKPAAMAFQQEHHLQVALPGKYRYGLFHGGVLVSVAIFSGGRKMEAKPAPYRSYELLRFCHKQGIHVVGGFSKLIKTFQQDFHPGDIMTYADKDWSDGSSYRKMGFVAVGETEPQCFWINTRTMERYYEHTLPLEIRAKSADERHRSGFVPLYNNGSIKLVKT</sequence>
<reference evidence="1 2" key="1">
    <citation type="submission" date="2016-10" db="EMBL/GenBank/DDBJ databases">
        <authorList>
            <person name="de Groot N.N."/>
        </authorList>
    </citation>
    <scope>NUCLEOTIDE SEQUENCE [LARGE SCALE GENOMIC DNA]</scope>
    <source>
        <strain evidence="1 2">DSM 22900</strain>
    </source>
</reference>
<evidence type="ECO:0000313" key="2">
    <source>
        <dbReference type="Proteomes" id="UP000199577"/>
    </source>
</evidence>
<dbReference type="STRING" id="623281.SAMN05421747_11081"/>
<protein>
    <submittedName>
        <fullName evidence="1">Uncharacterized protein</fullName>
    </submittedName>
</protein>
<evidence type="ECO:0000313" key="1">
    <source>
        <dbReference type="EMBL" id="SFC40583.1"/>
    </source>
</evidence>
<accession>A0A1I1J3Q4</accession>
<dbReference type="Proteomes" id="UP000199577">
    <property type="component" value="Unassembled WGS sequence"/>
</dbReference>
<proteinExistence type="predicted"/>
<keyword evidence="2" id="KW-1185">Reference proteome</keyword>
<dbReference type="AlphaFoldDB" id="A0A1I1J3Q4"/>